<name>A0ABD2VYP7_9HYME</name>
<evidence type="ECO:0000313" key="13">
    <source>
        <dbReference type="EMBL" id="KAL3385753.1"/>
    </source>
</evidence>
<evidence type="ECO:0000256" key="2">
    <source>
        <dbReference type="ARBA" id="ARBA00010977"/>
    </source>
</evidence>
<sequence>MEDWSVSKGVFAYNKYKVGQKRKRNDKTDLYAYKKEPSFLAFKETWSTIENAAKNANMKAFRQILLDLKNFVNKVKNLPLLKDEIPTGILLAGVNLPDHDILIDKVVSNLQSISPYIATLWSRDCPTLKHLTEKLVYQIINGNEDEEEEEDKVVIKRNQCTFYALEAWHRDKLSPETPINIIVPDFESFIPKILHDFILILGSYAKNIKFILIFGVATTLHIVHRSLSYDATSKLKIQVFRTQSQTEYLSDILDGLICSSNIPFKVIDKAYCLLVDLFLYFDFSVNGFLQSYKICMWRHFYGRNEFKLCCRREDILKKVAELNNTDIIKLKKLPSLSVYTKKTKITKEEFKKLIVQLLEEFHDYINSFLVILKCLHIFTVDMPSRPFGKMFREIYGEAAKKTSIVESSDYKEAMKLMRMWSQGEMLEHMKKVISVLQNSEPILSDVIEKLEEYFELLKNADLKIIESQEEEKPSTPITGRQIWRDQLAKKAKQHSQSPYTKVLNEFVKYLDTEVFHVYLKSPSEVPLNEIFCYDDAKTIKDCVRGSMKGAIHTALTSPEEIHEEFPNPPDICVAYKLHLENRKMINMYDWLQAFRTIVDPKENEEDEKEDIDPVLQARFTQSVAELQFLGFIKATQRKTDHVKRLNI</sequence>
<evidence type="ECO:0000256" key="5">
    <source>
        <dbReference type="ARBA" id="ARBA00022705"/>
    </source>
</evidence>
<proteinExistence type="inferred from homology"/>
<comment type="similarity">
    <text evidence="2">Belongs to the ORC3 family.</text>
</comment>
<keyword evidence="14" id="KW-1185">Reference proteome</keyword>
<dbReference type="Proteomes" id="UP001627154">
    <property type="component" value="Unassembled WGS sequence"/>
</dbReference>
<evidence type="ECO:0000256" key="7">
    <source>
        <dbReference type="ARBA" id="ARBA00023242"/>
    </source>
</evidence>
<evidence type="ECO:0000256" key="6">
    <source>
        <dbReference type="ARBA" id="ARBA00023125"/>
    </source>
</evidence>
<evidence type="ECO:0000259" key="10">
    <source>
        <dbReference type="Pfam" id="PF07034"/>
    </source>
</evidence>
<comment type="function">
    <text evidence="9">Component of the origin recognition complex (ORC) that binds origins of replication. DNA-binding is ATP-dependent. The specific DNA sequences that define origins of replication have not been identified yet. ORC is required to assemble the pre-replication complex necessary to initiate DNA replication. Binds histone H3 and H4 trimethylation marks H3K9me3, H3K27me3 and H4K20me3.</text>
</comment>
<dbReference type="InterPro" id="IPR020795">
    <property type="entry name" value="ORC3"/>
</dbReference>
<evidence type="ECO:0000259" key="12">
    <source>
        <dbReference type="Pfam" id="PF19675"/>
    </source>
</evidence>
<dbReference type="Pfam" id="PF19675">
    <property type="entry name" value="ORC3_ins"/>
    <property type="match status" value="1"/>
</dbReference>
<dbReference type="GO" id="GO:0006260">
    <property type="term" value="P:DNA replication"/>
    <property type="evidence" value="ECO:0007669"/>
    <property type="project" value="UniProtKB-KW"/>
</dbReference>
<dbReference type="PANTHER" id="PTHR12748">
    <property type="entry name" value="ORIGIN RECOGNITION COMPLEX SUBUNIT 3"/>
    <property type="match status" value="1"/>
</dbReference>
<evidence type="ECO:0000256" key="8">
    <source>
        <dbReference type="ARBA" id="ARBA00026084"/>
    </source>
</evidence>
<dbReference type="EMBL" id="JBJJXI010000153">
    <property type="protein sequence ID" value="KAL3385753.1"/>
    <property type="molecule type" value="Genomic_DNA"/>
</dbReference>
<keyword evidence="4" id="KW-0597">Phosphoprotein</keyword>
<reference evidence="13 14" key="1">
    <citation type="journal article" date="2024" name="bioRxiv">
        <title>A reference genome for Trichogramma kaykai: A tiny desert-dwelling parasitoid wasp with competing sex-ratio distorters.</title>
        <authorList>
            <person name="Culotta J."/>
            <person name="Lindsey A.R."/>
        </authorList>
    </citation>
    <scope>NUCLEOTIDE SEQUENCE [LARGE SCALE GENOMIC DNA]</scope>
    <source>
        <strain evidence="13 14">KSX58</strain>
    </source>
</reference>
<dbReference type="InterPro" id="IPR040855">
    <property type="entry name" value="ORC_WH_C"/>
</dbReference>
<dbReference type="GO" id="GO:0003677">
    <property type="term" value="F:DNA binding"/>
    <property type="evidence" value="ECO:0007669"/>
    <property type="project" value="UniProtKB-KW"/>
</dbReference>
<evidence type="ECO:0000256" key="3">
    <source>
        <dbReference type="ARBA" id="ARBA00019085"/>
    </source>
</evidence>
<comment type="subcellular location">
    <subcellularLocation>
        <location evidence="1">Nucleus</location>
    </subcellularLocation>
</comment>
<comment type="subunit">
    <text evidence="8">Component of ORC, a complex composed of at least 6 subunits: ORC1, ORC2, ORC3, ORC4, ORC5 and ORC6. ORC is regulated in a cell-cycle dependent manner. It is sequentially assembled at the exit from anaphase of mitosis and disassembled as cells enter S phase.</text>
</comment>
<evidence type="ECO:0000259" key="11">
    <source>
        <dbReference type="Pfam" id="PF18137"/>
    </source>
</evidence>
<dbReference type="Pfam" id="PF07034">
    <property type="entry name" value="ORC3_N"/>
    <property type="match status" value="1"/>
</dbReference>
<evidence type="ECO:0000313" key="14">
    <source>
        <dbReference type="Proteomes" id="UP001627154"/>
    </source>
</evidence>
<comment type="caution">
    <text evidence="13">The sequence shown here is derived from an EMBL/GenBank/DDBJ whole genome shotgun (WGS) entry which is preliminary data.</text>
</comment>
<dbReference type="AlphaFoldDB" id="A0ABD2VYP7"/>
<feature type="domain" description="Origin recognition complex subunit 3 insertion" evidence="12">
    <location>
        <begin position="325"/>
        <end position="536"/>
    </location>
</feature>
<dbReference type="Pfam" id="PF18137">
    <property type="entry name" value="WHD_ORC"/>
    <property type="match status" value="1"/>
</dbReference>
<dbReference type="GO" id="GO:0005634">
    <property type="term" value="C:nucleus"/>
    <property type="evidence" value="ECO:0007669"/>
    <property type="project" value="UniProtKB-SubCell"/>
</dbReference>
<organism evidence="13 14">
    <name type="scientific">Trichogramma kaykai</name>
    <dbReference type="NCBI Taxonomy" id="54128"/>
    <lineage>
        <taxon>Eukaryota</taxon>
        <taxon>Metazoa</taxon>
        <taxon>Ecdysozoa</taxon>
        <taxon>Arthropoda</taxon>
        <taxon>Hexapoda</taxon>
        <taxon>Insecta</taxon>
        <taxon>Pterygota</taxon>
        <taxon>Neoptera</taxon>
        <taxon>Endopterygota</taxon>
        <taxon>Hymenoptera</taxon>
        <taxon>Apocrita</taxon>
        <taxon>Proctotrupomorpha</taxon>
        <taxon>Chalcidoidea</taxon>
        <taxon>Trichogrammatidae</taxon>
        <taxon>Trichogramma</taxon>
    </lineage>
</organism>
<keyword evidence="7" id="KW-0539">Nucleus</keyword>
<feature type="domain" description="Origin recognition complex subunit 3 N-terminal" evidence="10">
    <location>
        <begin position="5"/>
        <end position="304"/>
    </location>
</feature>
<dbReference type="PANTHER" id="PTHR12748:SF0">
    <property type="entry name" value="ORIGIN RECOGNITION COMPLEX SUBUNIT 3"/>
    <property type="match status" value="1"/>
</dbReference>
<dbReference type="InterPro" id="IPR045667">
    <property type="entry name" value="ORC3_N"/>
</dbReference>
<dbReference type="CDD" id="cd20704">
    <property type="entry name" value="Orc3"/>
    <property type="match status" value="1"/>
</dbReference>
<evidence type="ECO:0000256" key="9">
    <source>
        <dbReference type="ARBA" id="ARBA00045241"/>
    </source>
</evidence>
<evidence type="ECO:0000256" key="1">
    <source>
        <dbReference type="ARBA" id="ARBA00004123"/>
    </source>
</evidence>
<keyword evidence="5" id="KW-0235">DNA replication</keyword>
<gene>
    <name evidence="13" type="ORF">TKK_018796</name>
</gene>
<dbReference type="InterPro" id="IPR045663">
    <property type="entry name" value="ORC3_ins"/>
</dbReference>
<evidence type="ECO:0000256" key="4">
    <source>
        <dbReference type="ARBA" id="ARBA00022553"/>
    </source>
</evidence>
<feature type="domain" description="Origin recognition complex subunit 3 winged helix C-terminal" evidence="11">
    <location>
        <begin position="562"/>
        <end position="645"/>
    </location>
</feature>
<keyword evidence="6" id="KW-0238">DNA-binding</keyword>
<accession>A0ABD2VYP7</accession>
<protein>
    <recommendedName>
        <fullName evidence="3">Origin recognition complex subunit 3</fullName>
    </recommendedName>
</protein>